<organism evidence="4 5">
    <name type="scientific">Microbacterium bovistercoris</name>
    <dbReference type="NCBI Taxonomy" id="2293570"/>
    <lineage>
        <taxon>Bacteria</taxon>
        <taxon>Bacillati</taxon>
        <taxon>Actinomycetota</taxon>
        <taxon>Actinomycetes</taxon>
        <taxon>Micrococcales</taxon>
        <taxon>Microbacteriaceae</taxon>
        <taxon>Microbacterium</taxon>
    </lineage>
</organism>
<dbReference type="AlphaFoldDB" id="A0A371NY04"/>
<name>A0A371NY04_9MICO</name>
<comment type="caution">
    <text evidence="4">The sequence shown here is derived from an EMBL/GenBank/DDBJ whole genome shotgun (WGS) entry which is preliminary data.</text>
</comment>
<evidence type="ECO:0000256" key="2">
    <source>
        <dbReference type="ARBA" id="ARBA00022676"/>
    </source>
</evidence>
<dbReference type="EMBL" id="QUAB01000013">
    <property type="protein sequence ID" value="REJ08058.1"/>
    <property type="molecule type" value="Genomic_DNA"/>
</dbReference>
<dbReference type="Pfam" id="PF13692">
    <property type="entry name" value="Glyco_trans_1_4"/>
    <property type="match status" value="1"/>
</dbReference>
<accession>A0A371NY04</accession>
<dbReference type="Gene3D" id="3.40.50.2000">
    <property type="entry name" value="Glycogen Phosphorylase B"/>
    <property type="match status" value="2"/>
</dbReference>
<keyword evidence="5" id="KW-1185">Reference proteome</keyword>
<evidence type="ECO:0000313" key="4">
    <source>
        <dbReference type="EMBL" id="REJ08058.1"/>
    </source>
</evidence>
<dbReference type="PANTHER" id="PTHR12526">
    <property type="entry name" value="GLYCOSYLTRANSFERASE"/>
    <property type="match status" value="1"/>
</dbReference>
<evidence type="ECO:0000313" key="5">
    <source>
        <dbReference type="Proteomes" id="UP000262172"/>
    </source>
</evidence>
<gene>
    <name evidence="4" type="ORF">DY023_01985</name>
</gene>
<dbReference type="CDD" id="cd03801">
    <property type="entry name" value="GT4_PimA-like"/>
    <property type="match status" value="1"/>
</dbReference>
<keyword evidence="2" id="KW-0328">Glycosyltransferase</keyword>
<reference evidence="4 5" key="1">
    <citation type="submission" date="2018-08" db="EMBL/GenBank/DDBJ databases">
        <title>Isolation, diversity and antifungal activity of Actinobacteria from cow dung.</title>
        <authorList>
            <person name="Ling L."/>
        </authorList>
    </citation>
    <scope>NUCLEOTIDE SEQUENCE [LARGE SCALE GENOMIC DNA]</scope>
    <source>
        <strain evidence="4 5">NEAU-LLE</strain>
    </source>
</reference>
<keyword evidence="3 4" id="KW-0808">Transferase</keyword>
<dbReference type="Proteomes" id="UP000262172">
    <property type="component" value="Unassembled WGS sequence"/>
</dbReference>
<dbReference type="PANTHER" id="PTHR12526:SF640">
    <property type="entry name" value="COLANIC ACID BIOSYNTHESIS GLYCOSYLTRANSFERASE WCAL-RELATED"/>
    <property type="match status" value="1"/>
</dbReference>
<sequence length="356" mass="38803">MRRGEAVARSDGQPIWIATNHGAIGGGEVMLLRIAEALQELDRDVTIVAPSHPPTLAEAARELGLDVEVLDSHDRVTWMFALRRWRRRHPDGLLWCNGIVPSTATAGLRRRIVHLHQYPTGLNRLFARLARTHALAMPVPSYDMARAIPGSCVLPNWTVRFSPSTRQRADGEPFVVGFLGRLGADKGVHVLAEAMGELERRYPGQFRLRLAGESRFVDRRSAALVNDALDAVEELTDRVGWAEPQHLLDTVDVLAVPSLAPEPFGLVAAEAMVARVPVVVTDAGGLPEVVGEGHGLVVKAGDVGALADQLAALAFGDVDADLDAQAERWETEFSPDAGRERLARLLERVEQTVPVR</sequence>
<dbReference type="SUPFAM" id="SSF53756">
    <property type="entry name" value="UDP-Glycosyltransferase/glycogen phosphorylase"/>
    <property type="match status" value="1"/>
</dbReference>
<protein>
    <submittedName>
        <fullName evidence="4">Glycosyltransferase</fullName>
    </submittedName>
</protein>
<evidence type="ECO:0000256" key="1">
    <source>
        <dbReference type="ARBA" id="ARBA00009481"/>
    </source>
</evidence>
<proteinExistence type="inferred from homology"/>
<dbReference type="GO" id="GO:0016757">
    <property type="term" value="F:glycosyltransferase activity"/>
    <property type="evidence" value="ECO:0007669"/>
    <property type="project" value="UniProtKB-KW"/>
</dbReference>
<dbReference type="OrthoDB" id="6286688at2"/>
<evidence type="ECO:0000256" key="3">
    <source>
        <dbReference type="ARBA" id="ARBA00022679"/>
    </source>
</evidence>
<comment type="similarity">
    <text evidence="1">Belongs to the glycosyltransferase group 1 family. Glycosyltransferase 4 subfamily.</text>
</comment>